<reference evidence="1" key="1">
    <citation type="submission" date="2018-05" db="EMBL/GenBank/DDBJ databases">
        <authorList>
            <person name="Lanie J.A."/>
            <person name="Ng W.-L."/>
            <person name="Kazmierczak K.M."/>
            <person name="Andrzejewski T.M."/>
            <person name="Davidsen T.M."/>
            <person name="Wayne K.J."/>
            <person name="Tettelin H."/>
            <person name="Glass J.I."/>
            <person name="Rusch D."/>
            <person name="Podicherti R."/>
            <person name="Tsui H.-C.T."/>
            <person name="Winkler M.E."/>
        </authorList>
    </citation>
    <scope>NUCLEOTIDE SEQUENCE</scope>
</reference>
<name>A0A382CUU6_9ZZZZ</name>
<accession>A0A382CUU6</accession>
<dbReference type="AlphaFoldDB" id="A0A382CUU6"/>
<proteinExistence type="predicted"/>
<sequence length="54" mass="6048">MTLQDDCATLGRLLAYGPKVRRSMHLVWKAEGAADLPSVNWADLPQMLRHEALT</sequence>
<dbReference type="EMBL" id="UINC01036252">
    <property type="protein sequence ID" value="SVB29928.1"/>
    <property type="molecule type" value="Genomic_DNA"/>
</dbReference>
<evidence type="ECO:0000313" key="1">
    <source>
        <dbReference type="EMBL" id="SVB29928.1"/>
    </source>
</evidence>
<protein>
    <submittedName>
        <fullName evidence="1">Uncharacterized protein</fullName>
    </submittedName>
</protein>
<gene>
    <name evidence="1" type="ORF">METZ01_LOCUS182782</name>
</gene>
<organism evidence="1">
    <name type="scientific">marine metagenome</name>
    <dbReference type="NCBI Taxonomy" id="408172"/>
    <lineage>
        <taxon>unclassified sequences</taxon>
        <taxon>metagenomes</taxon>
        <taxon>ecological metagenomes</taxon>
    </lineage>
</organism>